<keyword evidence="4" id="KW-0235">DNA replication</keyword>
<dbReference type="RefSeq" id="WP_011697725.1">
    <property type="nucleotide sequence ID" value="NC_008554.1"/>
</dbReference>
<reference evidence="8 9" key="1">
    <citation type="submission" date="2006-10" db="EMBL/GenBank/DDBJ databases">
        <title>Complete sequence of Syntrophobacter fumaroxidans MPOB.</title>
        <authorList>
            <consortium name="US DOE Joint Genome Institute"/>
            <person name="Copeland A."/>
            <person name="Lucas S."/>
            <person name="Lapidus A."/>
            <person name="Barry K."/>
            <person name="Detter J.C."/>
            <person name="Glavina del Rio T."/>
            <person name="Hammon N."/>
            <person name="Israni S."/>
            <person name="Pitluck S."/>
            <person name="Goltsman E.G."/>
            <person name="Martinez M."/>
            <person name="Schmutz J."/>
            <person name="Larimer F."/>
            <person name="Land M."/>
            <person name="Hauser L."/>
            <person name="Kyrpides N."/>
            <person name="Kim E."/>
            <person name="Boone D.R."/>
            <person name="Brockman F."/>
            <person name="Culley D."/>
            <person name="Ferry J."/>
            <person name="Gunsalus R."/>
            <person name="McInerney M.J."/>
            <person name="Morrison M."/>
            <person name="Plugge C."/>
            <person name="Rohlin L."/>
            <person name="Scholten J."/>
            <person name="Sieber J."/>
            <person name="Stams A.J.M."/>
            <person name="Worm P."/>
            <person name="Henstra A.M."/>
            <person name="Richardson P."/>
        </authorList>
    </citation>
    <scope>NUCLEOTIDE SEQUENCE [LARGE SCALE GENOMIC DNA]</scope>
    <source>
        <strain evidence="9">DSM 10017 / MPOB</strain>
    </source>
</reference>
<evidence type="ECO:0000256" key="3">
    <source>
        <dbReference type="ARBA" id="ARBA00020776"/>
    </source>
</evidence>
<dbReference type="PANTHER" id="PTHR13779">
    <property type="entry name" value="WERNER HELICASE-INTERACTING PROTEIN 1 FAMILY MEMBER"/>
    <property type="match status" value="1"/>
</dbReference>
<dbReference type="GO" id="GO:0003677">
    <property type="term" value="F:DNA binding"/>
    <property type="evidence" value="ECO:0007669"/>
    <property type="project" value="InterPro"/>
</dbReference>
<dbReference type="GO" id="GO:0016887">
    <property type="term" value="F:ATP hydrolysis activity"/>
    <property type="evidence" value="ECO:0007669"/>
    <property type="project" value="InterPro"/>
</dbReference>
<dbReference type="Gene3D" id="3.40.50.300">
    <property type="entry name" value="P-loop containing nucleotide triphosphate hydrolases"/>
    <property type="match status" value="1"/>
</dbReference>
<organism evidence="8 9">
    <name type="scientific">Syntrophobacter fumaroxidans (strain DSM 10017 / MPOB)</name>
    <dbReference type="NCBI Taxonomy" id="335543"/>
    <lineage>
        <taxon>Bacteria</taxon>
        <taxon>Pseudomonadati</taxon>
        <taxon>Thermodesulfobacteriota</taxon>
        <taxon>Syntrophobacteria</taxon>
        <taxon>Syntrophobacterales</taxon>
        <taxon>Syntrophobacteraceae</taxon>
        <taxon>Syntrophobacter</taxon>
    </lineage>
</organism>
<dbReference type="FunFam" id="1.20.272.10:FF:000001">
    <property type="entry name" value="Putative AAA family ATPase"/>
    <property type="match status" value="1"/>
</dbReference>
<dbReference type="FunCoup" id="A0LGK0">
    <property type="interactions" value="276"/>
</dbReference>
<sequence length="451" mass="50308">MQQMNLFLGRSSHPVRENAPLAERMRPGSLDEFVGQDHLLGRGKILDRVIRSRRFQSFVLWGPPGSGKTTLAAIIAAQTQTHMIHLSAVMAGTREIREAVTEAKQVWAKQKLRTWLFMDEIHRLNKAQQDTLLPHIENGTLLLLGATTENPSFEIIRPLLSRARVLVLNHLSDAELGNIVHRALEDRDRGLGNFPSRLTEDAEAFLLSAAGGDARIALNALEVAVLTTPPDPQNIRLVDLNAVQEALQRKAVHYDKGGEEHFNLISALHKSVRGSDPDAALYWLARMLDAGEEPLYLARRAIRMASEDIGLADPFALVEAVSAFQTYQVLGSPEGELALAQAIVYLCLAPKSNKIYEAFGNARELAGKTGSAPVPPHIRNAPTQLLKTLGYGRNYRYPHDDPEGWVAETYFPQNLAGTVFYHPTNRGWEGRWREILEKRRARVRQTEDPSK</sequence>
<proteinExistence type="inferred from homology"/>
<evidence type="ECO:0000256" key="6">
    <source>
        <dbReference type="ARBA" id="ARBA00022840"/>
    </source>
</evidence>
<dbReference type="InterPro" id="IPR003959">
    <property type="entry name" value="ATPase_AAA_core"/>
</dbReference>
<dbReference type="InterPro" id="IPR003593">
    <property type="entry name" value="AAA+_ATPase"/>
</dbReference>
<dbReference type="Gene3D" id="1.10.8.60">
    <property type="match status" value="1"/>
</dbReference>
<dbReference type="Pfam" id="PF12002">
    <property type="entry name" value="MgsA_C"/>
    <property type="match status" value="1"/>
</dbReference>
<dbReference type="Proteomes" id="UP000001784">
    <property type="component" value="Chromosome"/>
</dbReference>
<dbReference type="Pfam" id="PF16193">
    <property type="entry name" value="AAA_assoc_2"/>
    <property type="match status" value="1"/>
</dbReference>
<dbReference type="GO" id="GO:0000731">
    <property type="term" value="P:DNA synthesis involved in DNA repair"/>
    <property type="evidence" value="ECO:0007669"/>
    <property type="project" value="TreeGrafter"/>
</dbReference>
<dbReference type="CDD" id="cd18139">
    <property type="entry name" value="HLD_clamp_RarA"/>
    <property type="match status" value="1"/>
</dbReference>
<evidence type="ECO:0000256" key="1">
    <source>
        <dbReference type="ARBA" id="ARBA00002393"/>
    </source>
</evidence>
<dbReference type="InterPro" id="IPR032423">
    <property type="entry name" value="AAA_assoc_2"/>
</dbReference>
<dbReference type="Pfam" id="PF00004">
    <property type="entry name" value="AAA"/>
    <property type="match status" value="1"/>
</dbReference>
<keyword evidence="5" id="KW-0547">Nucleotide-binding</keyword>
<dbReference type="InterPro" id="IPR051314">
    <property type="entry name" value="AAA_ATPase_RarA/MGS1/WRNIP1"/>
</dbReference>
<feature type="domain" description="AAA+ ATPase" evidence="7">
    <location>
        <begin position="54"/>
        <end position="175"/>
    </location>
</feature>
<dbReference type="SUPFAM" id="SSF52540">
    <property type="entry name" value="P-loop containing nucleoside triphosphate hydrolases"/>
    <property type="match status" value="1"/>
</dbReference>
<dbReference type="GO" id="GO:0006261">
    <property type="term" value="P:DNA-templated DNA replication"/>
    <property type="evidence" value="ECO:0007669"/>
    <property type="project" value="TreeGrafter"/>
</dbReference>
<name>A0LGK0_SYNFM</name>
<keyword evidence="9" id="KW-1185">Reference proteome</keyword>
<dbReference type="PANTHER" id="PTHR13779:SF7">
    <property type="entry name" value="ATPASE WRNIP1"/>
    <property type="match status" value="1"/>
</dbReference>
<evidence type="ECO:0000256" key="5">
    <source>
        <dbReference type="ARBA" id="ARBA00022741"/>
    </source>
</evidence>
<dbReference type="Gene3D" id="1.20.272.10">
    <property type="match status" value="1"/>
</dbReference>
<evidence type="ECO:0000259" key="7">
    <source>
        <dbReference type="SMART" id="SM00382"/>
    </source>
</evidence>
<dbReference type="STRING" id="335543.Sfum_0855"/>
<gene>
    <name evidence="8" type="ordered locus">Sfum_0855</name>
</gene>
<dbReference type="InterPro" id="IPR027417">
    <property type="entry name" value="P-loop_NTPase"/>
</dbReference>
<keyword evidence="6" id="KW-0067">ATP-binding</keyword>
<dbReference type="eggNOG" id="COG2256">
    <property type="taxonomic scope" value="Bacteria"/>
</dbReference>
<dbReference type="GO" id="GO:0008047">
    <property type="term" value="F:enzyme activator activity"/>
    <property type="evidence" value="ECO:0007669"/>
    <property type="project" value="TreeGrafter"/>
</dbReference>
<dbReference type="SUPFAM" id="SSF48019">
    <property type="entry name" value="post-AAA+ oligomerization domain-like"/>
    <property type="match status" value="1"/>
</dbReference>
<comment type="similarity">
    <text evidence="2">Belongs to the AAA ATPase family. RarA/MGS1/WRNIP1 subfamily.</text>
</comment>
<dbReference type="Gene3D" id="1.10.3710.10">
    <property type="entry name" value="DNA polymerase III clamp loader subunits, C-terminal domain"/>
    <property type="match status" value="1"/>
</dbReference>
<accession>A0LGK0</accession>
<evidence type="ECO:0000313" key="9">
    <source>
        <dbReference type="Proteomes" id="UP000001784"/>
    </source>
</evidence>
<dbReference type="AlphaFoldDB" id="A0LGK0"/>
<dbReference type="GO" id="GO:0005524">
    <property type="term" value="F:ATP binding"/>
    <property type="evidence" value="ECO:0007669"/>
    <property type="project" value="UniProtKB-KW"/>
</dbReference>
<dbReference type="HOGENOM" id="CLU_017985_0_3_7"/>
<comment type="function">
    <text evidence="1">DNA-dependent ATPase that plays important roles in cellular responses to stalled DNA replication processes.</text>
</comment>
<dbReference type="InterPro" id="IPR008921">
    <property type="entry name" value="DNA_pol3_clamp-load_cplx_C"/>
</dbReference>
<dbReference type="KEGG" id="sfu:Sfum_0855"/>
<dbReference type="InParanoid" id="A0LGK0"/>
<protein>
    <recommendedName>
        <fullName evidence="3">Replication-associated recombination protein A</fullName>
    </recommendedName>
</protein>
<dbReference type="CDD" id="cd00009">
    <property type="entry name" value="AAA"/>
    <property type="match status" value="1"/>
</dbReference>
<dbReference type="InterPro" id="IPR021886">
    <property type="entry name" value="MgsA_C"/>
</dbReference>
<dbReference type="EMBL" id="CP000478">
    <property type="protein sequence ID" value="ABK16552.1"/>
    <property type="molecule type" value="Genomic_DNA"/>
</dbReference>
<dbReference type="FunFam" id="3.40.50.300:FF:000137">
    <property type="entry name" value="Replication-associated recombination protein A"/>
    <property type="match status" value="1"/>
</dbReference>
<dbReference type="SMART" id="SM00382">
    <property type="entry name" value="AAA"/>
    <property type="match status" value="1"/>
</dbReference>
<evidence type="ECO:0000256" key="2">
    <source>
        <dbReference type="ARBA" id="ARBA00008959"/>
    </source>
</evidence>
<evidence type="ECO:0000256" key="4">
    <source>
        <dbReference type="ARBA" id="ARBA00022705"/>
    </source>
</evidence>
<evidence type="ECO:0000313" key="8">
    <source>
        <dbReference type="EMBL" id="ABK16552.1"/>
    </source>
</evidence>
<dbReference type="GO" id="GO:0017116">
    <property type="term" value="F:single-stranded DNA helicase activity"/>
    <property type="evidence" value="ECO:0007669"/>
    <property type="project" value="TreeGrafter"/>
</dbReference>